<protein>
    <submittedName>
        <fullName evidence="4">Acyl carrier protein</fullName>
    </submittedName>
</protein>
<evidence type="ECO:0000313" key="4">
    <source>
        <dbReference type="EMBL" id="MFC7328630.1"/>
    </source>
</evidence>
<feature type="domain" description="Carrier" evidence="3">
    <location>
        <begin position="10"/>
        <end position="90"/>
    </location>
</feature>
<evidence type="ECO:0000313" key="5">
    <source>
        <dbReference type="Proteomes" id="UP001596540"/>
    </source>
</evidence>
<accession>A0ABW2KH28</accession>
<dbReference type="RefSeq" id="WP_379871278.1">
    <property type="nucleotide sequence ID" value="NZ_JBHTBH010000005.1"/>
</dbReference>
<dbReference type="PROSITE" id="PS50075">
    <property type="entry name" value="CARRIER"/>
    <property type="match status" value="1"/>
</dbReference>
<keyword evidence="2" id="KW-0597">Phosphoprotein</keyword>
<evidence type="ECO:0000256" key="1">
    <source>
        <dbReference type="ARBA" id="ARBA00022450"/>
    </source>
</evidence>
<dbReference type="EMBL" id="JBHTBH010000005">
    <property type="protein sequence ID" value="MFC7328630.1"/>
    <property type="molecule type" value="Genomic_DNA"/>
</dbReference>
<evidence type="ECO:0000256" key="2">
    <source>
        <dbReference type="ARBA" id="ARBA00022553"/>
    </source>
</evidence>
<dbReference type="InterPro" id="IPR036736">
    <property type="entry name" value="ACP-like_sf"/>
</dbReference>
<keyword evidence="5" id="KW-1185">Reference proteome</keyword>
<proteinExistence type="predicted"/>
<name>A0ABW2KH28_9ACTN</name>
<sequence>MPPASEDVRAASERLATGITAALAAMLRREPASMSLQTRLFEDLGFDSTTALELLMRLEDEFGFHADPETLALHHFATVGSLIEYVAEQAGA</sequence>
<dbReference type="Proteomes" id="UP001596540">
    <property type="component" value="Unassembled WGS sequence"/>
</dbReference>
<dbReference type="Pfam" id="PF00550">
    <property type="entry name" value="PP-binding"/>
    <property type="match status" value="1"/>
</dbReference>
<dbReference type="Gene3D" id="1.10.1200.10">
    <property type="entry name" value="ACP-like"/>
    <property type="match status" value="1"/>
</dbReference>
<gene>
    <name evidence="4" type="ORF">ACFQRF_12840</name>
</gene>
<organism evidence="4 5">
    <name type="scientific">Marinactinospora rubrisoli</name>
    <dbReference type="NCBI Taxonomy" id="2715399"/>
    <lineage>
        <taxon>Bacteria</taxon>
        <taxon>Bacillati</taxon>
        <taxon>Actinomycetota</taxon>
        <taxon>Actinomycetes</taxon>
        <taxon>Streptosporangiales</taxon>
        <taxon>Nocardiopsidaceae</taxon>
        <taxon>Marinactinospora</taxon>
    </lineage>
</organism>
<dbReference type="PROSITE" id="PS00012">
    <property type="entry name" value="PHOSPHOPANTETHEINE"/>
    <property type="match status" value="1"/>
</dbReference>
<keyword evidence="1" id="KW-0596">Phosphopantetheine</keyword>
<evidence type="ECO:0000259" key="3">
    <source>
        <dbReference type="PROSITE" id="PS50075"/>
    </source>
</evidence>
<dbReference type="InterPro" id="IPR006162">
    <property type="entry name" value="Ppantetheine_attach_site"/>
</dbReference>
<dbReference type="SUPFAM" id="SSF47336">
    <property type="entry name" value="ACP-like"/>
    <property type="match status" value="1"/>
</dbReference>
<dbReference type="InterPro" id="IPR009081">
    <property type="entry name" value="PP-bd_ACP"/>
</dbReference>
<reference evidence="5" key="1">
    <citation type="journal article" date="2019" name="Int. J. Syst. Evol. Microbiol.">
        <title>The Global Catalogue of Microorganisms (GCM) 10K type strain sequencing project: providing services to taxonomists for standard genome sequencing and annotation.</title>
        <authorList>
            <consortium name="The Broad Institute Genomics Platform"/>
            <consortium name="The Broad Institute Genome Sequencing Center for Infectious Disease"/>
            <person name="Wu L."/>
            <person name="Ma J."/>
        </authorList>
    </citation>
    <scope>NUCLEOTIDE SEQUENCE [LARGE SCALE GENOMIC DNA]</scope>
    <source>
        <strain evidence="5">CGMCC 4.7382</strain>
    </source>
</reference>
<comment type="caution">
    <text evidence="4">The sequence shown here is derived from an EMBL/GenBank/DDBJ whole genome shotgun (WGS) entry which is preliminary data.</text>
</comment>